<dbReference type="OrthoDB" id="1903376at2"/>
<accession>W7D8B7</accession>
<gene>
    <name evidence="2" type="ORF">BCAMP_02310</name>
</gene>
<evidence type="ECO:0008006" key="4">
    <source>
        <dbReference type="Google" id="ProtNLM"/>
    </source>
</evidence>
<evidence type="ECO:0000256" key="1">
    <source>
        <dbReference type="SAM" id="Phobius"/>
    </source>
</evidence>
<keyword evidence="3" id="KW-1185">Reference proteome</keyword>
<dbReference type="InterPro" id="IPR009574">
    <property type="entry name" value="DUF1189"/>
</dbReference>
<comment type="caution">
    <text evidence="2">The sequence shown here is derived from an EMBL/GenBank/DDBJ whole genome shotgun (WGS) entry which is preliminary data.</text>
</comment>
<name>W7D8B7_9LIST</name>
<dbReference type="STRING" id="1265861.BCAMP_02310"/>
<keyword evidence="1" id="KW-1133">Transmembrane helix</keyword>
<reference evidence="2 3" key="1">
    <citation type="submission" date="2012-12" db="EMBL/GenBank/DDBJ databases">
        <title>Novel taxa of Listeriaceae from agricultural environments in the United States.</title>
        <authorList>
            <person name="den Bakker H.C."/>
            <person name="Allred A."/>
            <person name="Warchocki S."/>
            <person name="Wright E.M."/>
            <person name="Burrell A."/>
            <person name="Nightingale K.K."/>
            <person name="Kephart D."/>
            <person name="Wiedmann M."/>
        </authorList>
    </citation>
    <scope>NUCLEOTIDE SEQUENCE [LARGE SCALE GENOMIC DNA]</scope>
    <source>
        <strain evidence="2 3">FSL F6-1037</strain>
    </source>
</reference>
<dbReference type="RefSeq" id="WP_051456806.1">
    <property type="nucleotide sequence ID" value="NZ_AODH01000009.1"/>
</dbReference>
<feature type="transmembrane region" description="Helical" evidence="1">
    <location>
        <begin position="228"/>
        <end position="249"/>
    </location>
</feature>
<evidence type="ECO:0000313" key="3">
    <source>
        <dbReference type="Proteomes" id="UP000019243"/>
    </source>
</evidence>
<dbReference type="EMBL" id="AODH01000009">
    <property type="protein sequence ID" value="EUJ41683.1"/>
    <property type="molecule type" value="Genomic_DNA"/>
</dbReference>
<sequence>MKLFTRFIKSIYSPDDIASYRTVKTGGFIAQIILIACLAFIPTAYLVATQSTALLADVTDVVKNDFPDFTIKDGTLQATSDKTIMKSLNQGVLGFATSDDNAESSLSQLTPVTQIGVGFFKEGLVVEYFGTSQTIPYSMINLESKADLVKMLDSTKESATYVLTMIFIFMFVLLLVMTTIKVFFYGLFAFLLGKSGRKNITYLAAVKISAFSWSLMTVFTFITDIASISISYLSEFNILITIVIMFLAVKRIPMEK</sequence>
<feature type="transmembrane region" description="Helical" evidence="1">
    <location>
        <begin position="28"/>
        <end position="48"/>
    </location>
</feature>
<dbReference type="AlphaFoldDB" id="W7D8B7"/>
<dbReference type="Pfam" id="PF06691">
    <property type="entry name" value="DUF1189"/>
    <property type="match status" value="1"/>
</dbReference>
<organism evidence="2 3">
    <name type="scientific">Brochothrix campestris FSL F6-1037</name>
    <dbReference type="NCBI Taxonomy" id="1265861"/>
    <lineage>
        <taxon>Bacteria</taxon>
        <taxon>Bacillati</taxon>
        <taxon>Bacillota</taxon>
        <taxon>Bacilli</taxon>
        <taxon>Bacillales</taxon>
        <taxon>Listeriaceae</taxon>
        <taxon>Brochothrix</taxon>
    </lineage>
</organism>
<keyword evidence="1" id="KW-0812">Transmembrane</keyword>
<proteinExistence type="predicted"/>
<dbReference type="Proteomes" id="UP000019243">
    <property type="component" value="Unassembled WGS sequence"/>
</dbReference>
<keyword evidence="1" id="KW-0472">Membrane</keyword>
<feature type="transmembrane region" description="Helical" evidence="1">
    <location>
        <begin position="200"/>
        <end position="222"/>
    </location>
</feature>
<protein>
    <recommendedName>
        <fullName evidence="4">DUF1189 domain-containing protein</fullName>
    </recommendedName>
</protein>
<feature type="transmembrane region" description="Helical" evidence="1">
    <location>
        <begin position="161"/>
        <end position="188"/>
    </location>
</feature>
<evidence type="ECO:0000313" key="2">
    <source>
        <dbReference type="EMBL" id="EUJ41683.1"/>
    </source>
</evidence>